<keyword evidence="6" id="KW-0735">Signal-anchor</keyword>
<comment type="similarity">
    <text evidence="2">Belongs to the BMT family.</text>
</comment>
<feature type="region of interest" description="Disordered" evidence="10">
    <location>
        <begin position="42"/>
        <end position="81"/>
    </location>
</feature>
<name>A3LVW4_PICST</name>
<evidence type="ECO:0000256" key="5">
    <source>
        <dbReference type="ARBA" id="ARBA00022692"/>
    </source>
</evidence>
<dbReference type="InterPro" id="IPR021988">
    <property type="entry name" value="BMT1"/>
</dbReference>
<dbReference type="GO" id="GO:0016020">
    <property type="term" value="C:membrane"/>
    <property type="evidence" value="ECO:0007669"/>
    <property type="project" value="UniProtKB-SubCell"/>
</dbReference>
<dbReference type="GeneID" id="4839708"/>
<dbReference type="InParanoid" id="A3LVW4"/>
<evidence type="ECO:0000313" key="11">
    <source>
        <dbReference type="EMBL" id="ABN66855.2"/>
    </source>
</evidence>
<evidence type="ECO:0000256" key="3">
    <source>
        <dbReference type="ARBA" id="ARBA00022676"/>
    </source>
</evidence>
<keyword evidence="9" id="KW-0961">Cell wall biogenesis/degradation</keyword>
<feature type="compositionally biased region" description="Basic and acidic residues" evidence="10">
    <location>
        <begin position="62"/>
        <end position="81"/>
    </location>
</feature>
<gene>
    <name evidence="11" type="ORF">PICST_32266</name>
</gene>
<dbReference type="AlphaFoldDB" id="A3LVW4"/>
<proteinExistence type="inferred from homology"/>
<evidence type="ECO:0000256" key="2">
    <source>
        <dbReference type="ARBA" id="ARBA00009486"/>
    </source>
</evidence>
<dbReference type="HOGENOM" id="CLU_013841_1_1_1"/>
<dbReference type="Proteomes" id="UP000002258">
    <property type="component" value="Chromosome 5"/>
</dbReference>
<evidence type="ECO:0000256" key="10">
    <source>
        <dbReference type="SAM" id="MobiDB-lite"/>
    </source>
</evidence>
<keyword evidence="5" id="KW-0812">Transmembrane</keyword>
<evidence type="ECO:0000256" key="9">
    <source>
        <dbReference type="ARBA" id="ARBA00023316"/>
    </source>
</evidence>
<protein>
    <submittedName>
        <fullName evidence="11">Uncharacterized protein</fullName>
    </submittedName>
</protein>
<dbReference type="eggNOG" id="ENOG502QTZG">
    <property type="taxonomic scope" value="Eukaryota"/>
</dbReference>
<comment type="subcellular location">
    <subcellularLocation>
        <location evidence="1">Membrane</location>
        <topology evidence="1">Single-pass type II membrane protein</topology>
    </subcellularLocation>
</comment>
<dbReference type="STRING" id="322104.A3LVW4"/>
<reference evidence="11 12" key="1">
    <citation type="journal article" date="2007" name="Nat. Biotechnol.">
        <title>Genome sequence of the lignocellulose-bioconverting and xylose-fermenting yeast Pichia stipitis.</title>
        <authorList>
            <person name="Jeffries T.W."/>
            <person name="Grigoriev I.V."/>
            <person name="Grimwood J."/>
            <person name="Laplaza J.M."/>
            <person name="Aerts A."/>
            <person name="Salamov A."/>
            <person name="Schmutz J."/>
            <person name="Lindquist E."/>
            <person name="Dehal P."/>
            <person name="Shapiro H."/>
            <person name="Jin Y.S."/>
            <person name="Passoth V."/>
            <person name="Richardson P.M."/>
        </authorList>
    </citation>
    <scope>NUCLEOTIDE SEQUENCE [LARGE SCALE GENOMIC DNA]</scope>
    <source>
        <strain evidence="12">ATCC 58785 / CBS 6054 / NBRC 10063 / NRRL Y-11545</strain>
    </source>
</reference>
<accession>A3LVW4</accession>
<evidence type="ECO:0000256" key="6">
    <source>
        <dbReference type="ARBA" id="ARBA00022968"/>
    </source>
</evidence>
<dbReference type="EMBL" id="CP000499">
    <property type="protein sequence ID" value="ABN66855.2"/>
    <property type="molecule type" value="Genomic_DNA"/>
</dbReference>
<evidence type="ECO:0000256" key="4">
    <source>
        <dbReference type="ARBA" id="ARBA00022679"/>
    </source>
</evidence>
<dbReference type="RefSeq" id="XP_001384884.2">
    <property type="nucleotide sequence ID" value="XM_001384847.1"/>
</dbReference>
<organism evidence="11 12">
    <name type="scientific">Scheffersomyces stipitis (strain ATCC 58785 / CBS 6054 / NBRC 10063 / NRRL Y-11545)</name>
    <name type="common">Yeast</name>
    <name type="synonym">Pichia stipitis</name>
    <dbReference type="NCBI Taxonomy" id="322104"/>
    <lineage>
        <taxon>Eukaryota</taxon>
        <taxon>Fungi</taxon>
        <taxon>Dikarya</taxon>
        <taxon>Ascomycota</taxon>
        <taxon>Saccharomycotina</taxon>
        <taxon>Pichiomycetes</taxon>
        <taxon>Debaryomycetaceae</taxon>
        <taxon>Scheffersomyces</taxon>
    </lineage>
</organism>
<keyword evidence="8" id="KW-0472">Membrane</keyword>
<keyword evidence="4" id="KW-0808">Transferase</keyword>
<feature type="region of interest" description="Disordered" evidence="10">
    <location>
        <begin position="689"/>
        <end position="722"/>
    </location>
</feature>
<keyword evidence="7" id="KW-1133">Transmembrane helix</keyword>
<dbReference type="GO" id="GO:0000030">
    <property type="term" value="F:mannosyltransferase activity"/>
    <property type="evidence" value="ECO:0007669"/>
    <property type="project" value="InterPro"/>
</dbReference>
<evidence type="ECO:0000256" key="1">
    <source>
        <dbReference type="ARBA" id="ARBA00004606"/>
    </source>
</evidence>
<dbReference type="GO" id="GO:0071555">
    <property type="term" value="P:cell wall organization"/>
    <property type="evidence" value="ECO:0007669"/>
    <property type="project" value="UniProtKB-KW"/>
</dbReference>
<evidence type="ECO:0000256" key="7">
    <source>
        <dbReference type="ARBA" id="ARBA00022989"/>
    </source>
</evidence>
<dbReference type="OrthoDB" id="3631276at2759"/>
<dbReference type="Pfam" id="PF12141">
    <property type="entry name" value="BMT"/>
    <property type="match status" value="1"/>
</dbReference>
<sequence length="722" mass="83275">MFRRQGRSFVLVLALLAILVTLHLFFWDDKLDIRSKVFKQKNSGQVPTNKAEVPPKPGSKSHPKDPKVPKSSKSSDDHKTVQRGDVISKYVGKSKLIVFPKAFEESDSKKLYKLYTSQFKESPPRRSKIIRFSDPSQKTDPLSNSIKNLKYHKHPVQSFNAFTDIEGNMEKCGLLEDKYEIEVSKSLMKSKSLKKIVQKWVNENSTYFQEINEFFHTPLQQQLKEGSVDSHWFRLAGSSVWLEQYGIHFMVSRIIYAENKDRGTPNLSMIYAQAYDENWKEVENLELVVPTNNPNLYLESNDPPQFRLQLPQILPIPIHLDKERQWPGFYGAEDPRIIAVKNARGFEEPLVFYNSYHGKVVNIEEIDEGKSTAHLLFSRNMFMAWPFQTQRGKYNVQDLPSKYHNNIFTRVLEIKEANKEREGKQKNWTPFISSQDRKSFGYDKYIYMSIRIEHLQILRCPVVGGSDQFVTECEEVYLLNPEKSNNDGIGPLRGGSQFVNINNMLESYSELPEARKLIDSIPKGRELWFSFARANLEYCGCGVKMYRPNLVVVVKDGDQYKISYVSSFVDLAVEQLGWILKESDNYCPENDGSVMIPNGIASWTLRENGEKTNIDDYMTLSYSLADATVEIIHIRGVLKALLGLDSKNQNYKLFEKSSALDAKTVGYNNDNIDCALENSKQYCQAFGEKEKKKMESRVKPQDKEENKQRQDGKESETQEPKE</sequence>
<keyword evidence="3" id="KW-0328">Glycosyltransferase</keyword>
<dbReference type="KEGG" id="pic:PICST_32266"/>
<keyword evidence="12" id="KW-1185">Reference proteome</keyword>
<evidence type="ECO:0000256" key="8">
    <source>
        <dbReference type="ARBA" id="ARBA00023136"/>
    </source>
</evidence>
<evidence type="ECO:0000313" key="12">
    <source>
        <dbReference type="Proteomes" id="UP000002258"/>
    </source>
</evidence>
<dbReference type="OMA" id="LMTSRIF"/>